<sequence>MWTCPKCQRSFRITNQSHMCNDLTVEDLFAGKPDDLQLAFDDVLLAVMDWQPNDVGAAAKAVVFTNTRAWLIVRPMSKLLELSFYTDSILSGPMIHKSGPNMNSKTKFRHSIRISGPGQITPEIVDMLKLGYDYGLR</sequence>
<dbReference type="Proteomes" id="UP000199021">
    <property type="component" value="Unassembled WGS sequence"/>
</dbReference>
<keyword evidence="3" id="KW-1185">Reference proteome</keyword>
<feature type="domain" description="DUF5655" evidence="1">
    <location>
        <begin position="25"/>
        <end position="133"/>
    </location>
</feature>
<dbReference type="InParanoid" id="A0A1H9DNA1"/>
<evidence type="ECO:0000313" key="3">
    <source>
        <dbReference type="Proteomes" id="UP000199021"/>
    </source>
</evidence>
<dbReference type="AlphaFoldDB" id="A0A1H9DNA1"/>
<evidence type="ECO:0000259" key="1">
    <source>
        <dbReference type="Pfam" id="PF18899"/>
    </source>
</evidence>
<dbReference type="InterPro" id="IPR043714">
    <property type="entry name" value="DUF5655"/>
</dbReference>
<protein>
    <recommendedName>
        <fullName evidence="1">DUF5655 domain-containing protein</fullName>
    </recommendedName>
</protein>
<dbReference type="EMBL" id="FOFB01000006">
    <property type="protein sequence ID" value="SEQ14881.1"/>
    <property type="molecule type" value="Genomic_DNA"/>
</dbReference>
<organism evidence="2 3">
    <name type="scientific">Neolewinella agarilytica</name>
    <dbReference type="NCBI Taxonomy" id="478744"/>
    <lineage>
        <taxon>Bacteria</taxon>
        <taxon>Pseudomonadati</taxon>
        <taxon>Bacteroidota</taxon>
        <taxon>Saprospiria</taxon>
        <taxon>Saprospirales</taxon>
        <taxon>Lewinellaceae</taxon>
        <taxon>Neolewinella</taxon>
    </lineage>
</organism>
<accession>A0A1H9DNA1</accession>
<name>A0A1H9DNA1_9BACT</name>
<evidence type="ECO:0000313" key="2">
    <source>
        <dbReference type="EMBL" id="SEQ14881.1"/>
    </source>
</evidence>
<dbReference type="Pfam" id="PF18899">
    <property type="entry name" value="DUF5655"/>
    <property type="match status" value="1"/>
</dbReference>
<gene>
    <name evidence="2" type="ORF">SAMN05444359_10668</name>
</gene>
<proteinExistence type="predicted"/>
<reference evidence="3" key="1">
    <citation type="submission" date="2016-10" db="EMBL/GenBank/DDBJ databases">
        <authorList>
            <person name="Varghese N."/>
            <person name="Submissions S."/>
        </authorList>
    </citation>
    <scope>NUCLEOTIDE SEQUENCE [LARGE SCALE GENOMIC DNA]</scope>
    <source>
        <strain evidence="3">DSM 24740</strain>
    </source>
</reference>